<reference evidence="6 7" key="1">
    <citation type="journal article" date="2016" name="Antonie Van Leeuwenhoek">
        <title>Dongia soli sp. nov., isolated from soil from Dokdo, Korea.</title>
        <authorList>
            <person name="Kim D.U."/>
            <person name="Lee H."/>
            <person name="Kim H."/>
            <person name="Kim S.G."/>
            <person name="Ka J.O."/>
        </authorList>
    </citation>
    <scope>NUCLEOTIDE SEQUENCE [LARGE SCALE GENOMIC DNA]</scope>
    <source>
        <strain evidence="6 7">D78</strain>
    </source>
</reference>
<gene>
    <name evidence="6" type="ORF">SMD27_00405</name>
</gene>
<evidence type="ECO:0000313" key="7">
    <source>
        <dbReference type="Proteomes" id="UP001279642"/>
    </source>
</evidence>
<comment type="similarity">
    <text evidence="1">Belongs to the LysR transcriptional regulatory family.</text>
</comment>
<organism evidence="6 7">
    <name type="scientific">Dongia soli</name>
    <dbReference type="NCBI Taxonomy" id="600628"/>
    <lineage>
        <taxon>Bacteria</taxon>
        <taxon>Pseudomonadati</taxon>
        <taxon>Pseudomonadota</taxon>
        <taxon>Alphaproteobacteria</taxon>
        <taxon>Rhodospirillales</taxon>
        <taxon>Dongiaceae</taxon>
        <taxon>Dongia</taxon>
    </lineage>
</organism>
<dbReference type="PROSITE" id="PS50931">
    <property type="entry name" value="HTH_LYSR"/>
    <property type="match status" value="1"/>
</dbReference>
<protein>
    <submittedName>
        <fullName evidence="6">LysR substrate-binding domain-containing protein</fullName>
    </submittedName>
</protein>
<sequence>MRARLTRSTFPGSAALRSFESAGRLLSFKRAAQELNVTEAAISFQIRQLEEELGAELFERGHRQVKLTPAGRAYLGTVQQAHRDLMMATLSLTGQEKAQVRVSTMPALAEHWLVPRLGSFMRRHPDIAVSVLASSDLVDLDRDEVDVAIRYGSGHWSRAEIRHLMDETILPVAHPKIARKLARRKIDASTNIPLISNLQHPDEWAHFLPDLPGGRHAAGLLRLETSVLVLRAAVEQLGIAIGRRPFVDDFIARGELVPLTDQEQPTGKGYFILTPKGRKGMRPEIAHFVDALCEFAAAGPEKT</sequence>
<dbReference type="InterPro" id="IPR036390">
    <property type="entry name" value="WH_DNA-bd_sf"/>
</dbReference>
<dbReference type="InterPro" id="IPR005119">
    <property type="entry name" value="LysR_subst-bd"/>
</dbReference>
<dbReference type="Gene3D" id="3.40.190.10">
    <property type="entry name" value="Periplasmic binding protein-like II"/>
    <property type="match status" value="2"/>
</dbReference>
<keyword evidence="2" id="KW-0805">Transcription regulation</keyword>
<keyword evidence="4" id="KW-0804">Transcription</keyword>
<keyword evidence="3" id="KW-0238">DNA-binding</keyword>
<dbReference type="EMBL" id="JAXCLW010000001">
    <property type="protein sequence ID" value="MDY0881291.1"/>
    <property type="molecule type" value="Genomic_DNA"/>
</dbReference>
<dbReference type="Pfam" id="PF03466">
    <property type="entry name" value="LysR_substrate"/>
    <property type="match status" value="1"/>
</dbReference>
<dbReference type="RefSeq" id="WP_320506360.1">
    <property type="nucleotide sequence ID" value="NZ_JAXCLW010000001.1"/>
</dbReference>
<evidence type="ECO:0000256" key="4">
    <source>
        <dbReference type="ARBA" id="ARBA00023163"/>
    </source>
</evidence>
<dbReference type="PRINTS" id="PR00039">
    <property type="entry name" value="HTHLYSR"/>
</dbReference>
<evidence type="ECO:0000256" key="3">
    <source>
        <dbReference type="ARBA" id="ARBA00023125"/>
    </source>
</evidence>
<dbReference type="InterPro" id="IPR058163">
    <property type="entry name" value="LysR-type_TF_proteobact-type"/>
</dbReference>
<evidence type="ECO:0000313" key="6">
    <source>
        <dbReference type="EMBL" id="MDY0881291.1"/>
    </source>
</evidence>
<dbReference type="InterPro" id="IPR036388">
    <property type="entry name" value="WH-like_DNA-bd_sf"/>
</dbReference>
<feature type="domain" description="HTH lysR-type" evidence="5">
    <location>
        <begin position="11"/>
        <end position="68"/>
    </location>
</feature>
<name>A0ABU5E550_9PROT</name>
<dbReference type="SUPFAM" id="SSF53850">
    <property type="entry name" value="Periplasmic binding protein-like II"/>
    <property type="match status" value="1"/>
</dbReference>
<keyword evidence="7" id="KW-1185">Reference proteome</keyword>
<accession>A0ABU5E550</accession>
<dbReference type="Proteomes" id="UP001279642">
    <property type="component" value="Unassembled WGS sequence"/>
</dbReference>
<evidence type="ECO:0000259" key="5">
    <source>
        <dbReference type="PROSITE" id="PS50931"/>
    </source>
</evidence>
<evidence type="ECO:0000256" key="2">
    <source>
        <dbReference type="ARBA" id="ARBA00023015"/>
    </source>
</evidence>
<dbReference type="CDD" id="cd08432">
    <property type="entry name" value="PBP2_GcdR_TrpI_HvrB_AmpR_like"/>
    <property type="match status" value="1"/>
</dbReference>
<dbReference type="SUPFAM" id="SSF46785">
    <property type="entry name" value="Winged helix' DNA-binding domain"/>
    <property type="match status" value="1"/>
</dbReference>
<evidence type="ECO:0000256" key="1">
    <source>
        <dbReference type="ARBA" id="ARBA00009437"/>
    </source>
</evidence>
<dbReference type="Pfam" id="PF00126">
    <property type="entry name" value="HTH_1"/>
    <property type="match status" value="1"/>
</dbReference>
<comment type="caution">
    <text evidence="6">The sequence shown here is derived from an EMBL/GenBank/DDBJ whole genome shotgun (WGS) entry which is preliminary data.</text>
</comment>
<proteinExistence type="inferred from homology"/>
<dbReference type="InterPro" id="IPR000847">
    <property type="entry name" value="LysR_HTH_N"/>
</dbReference>
<dbReference type="PANTHER" id="PTHR30537:SF74">
    <property type="entry name" value="HTH-TYPE TRANSCRIPTIONAL REGULATOR TRPI"/>
    <property type="match status" value="1"/>
</dbReference>
<dbReference type="PANTHER" id="PTHR30537">
    <property type="entry name" value="HTH-TYPE TRANSCRIPTIONAL REGULATOR"/>
    <property type="match status" value="1"/>
</dbReference>
<dbReference type="Gene3D" id="1.10.10.10">
    <property type="entry name" value="Winged helix-like DNA-binding domain superfamily/Winged helix DNA-binding domain"/>
    <property type="match status" value="1"/>
</dbReference>